<reference evidence="3" key="1">
    <citation type="submission" date="2020-04" db="EMBL/GenBank/DDBJ databases">
        <authorList>
            <person name="Chiriac C."/>
            <person name="Salcher M."/>
            <person name="Ghai R."/>
            <person name="Kavagutti S V."/>
        </authorList>
    </citation>
    <scope>NUCLEOTIDE SEQUENCE</scope>
</reference>
<dbReference type="EMBL" id="LR796247">
    <property type="protein sequence ID" value="CAB4131502.1"/>
    <property type="molecule type" value="Genomic_DNA"/>
</dbReference>
<keyword evidence="2" id="KW-0472">Membrane</keyword>
<proteinExistence type="predicted"/>
<gene>
    <name evidence="3" type="ORF">UFOVP132_118</name>
</gene>
<protein>
    <recommendedName>
        <fullName evidence="4">Holin of 3TMs, for gene-transfer release</fullName>
    </recommendedName>
</protein>
<feature type="compositionally biased region" description="Pro residues" evidence="1">
    <location>
        <begin position="22"/>
        <end position="46"/>
    </location>
</feature>
<evidence type="ECO:0000256" key="1">
    <source>
        <dbReference type="SAM" id="MobiDB-lite"/>
    </source>
</evidence>
<sequence>MAKFGKSVDDEPAPPVEREVPPKPAVVVPPPEPVYQAPPPPPPPPVQTVSEPVAMPVMEAEDPAPKKEEEHWMKAMWRPAMGWLYMVICFMDFVAFPAISMFMPILVKGMPYLAWQSLTLSNGGLIHMAFGAILGVAAYGRTQEKVASKQ</sequence>
<name>A0A6J5LDA6_9CAUD</name>
<feature type="transmembrane region" description="Helical" evidence="2">
    <location>
        <begin position="83"/>
        <end position="107"/>
    </location>
</feature>
<organism evidence="3">
    <name type="scientific">uncultured Caudovirales phage</name>
    <dbReference type="NCBI Taxonomy" id="2100421"/>
    <lineage>
        <taxon>Viruses</taxon>
        <taxon>Duplodnaviria</taxon>
        <taxon>Heunggongvirae</taxon>
        <taxon>Uroviricota</taxon>
        <taxon>Caudoviricetes</taxon>
        <taxon>Peduoviridae</taxon>
        <taxon>Maltschvirus</taxon>
        <taxon>Maltschvirus maltsch</taxon>
    </lineage>
</organism>
<accession>A0A6J5LDA6</accession>
<feature type="region of interest" description="Disordered" evidence="1">
    <location>
        <begin position="1"/>
        <end position="50"/>
    </location>
</feature>
<feature type="transmembrane region" description="Helical" evidence="2">
    <location>
        <begin position="119"/>
        <end position="140"/>
    </location>
</feature>
<evidence type="ECO:0000256" key="2">
    <source>
        <dbReference type="SAM" id="Phobius"/>
    </source>
</evidence>
<keyword evidence="2" id="KW-0812">Transmembrane</keyword>
<keyword evidence="2" id="KW-1133">Transmembrane helix</keyword>
<evidence type="ECO:0000313" key="3">
    <source>
        <dbReference type="EMBL" id="CAB4131502.1"/>
    </source>
</evidence>
<evidence type="ECO:0008006" key="4">
    <source>
        <dbReference type="Google" id="ProtNLM"/>
    </source>
</evidence>